<feature type="transmembrane region" description="Helical" evidence="2">
    <location>
        <begin position="173"/>
        <end position="194"/>
    </location>
</feature>
<feature type="region of interest" description="Disordered" evidence="1">
    <location>
        <begin position="143"/>
        <end position="167"/>
    </location>
</feature>
<gene>
    <name evidence="3" type="ORF">D8771_33015</name>
</gene>
<feature type="compositionally biased region" description="Basic and acidic residues" evidence="1">
    <location>
        <begin position="143"/>
        <end position="156"/>
    </location>
</feature>
<dbReference type="EMBL" id="RCIY01000114">
    <property type="protein sequence ID" value="TGG75972.1"/>
    <property type="molecule type" value="Genomic_DNA"/>
</dbReference>
<dbReference type="AlphaFoldDB" id="A0A6C1CBL3"/>
<feature type="compositionally biased region" description="Pro residues" evidence="1">
    <location>
        <begin position="383"/>
        <end position="392"/>
    </location>
</feature>
<reference evidence="3 4" key="1">
    <citation type="submission" date="2018-10" db="EMBL/GenBank/DDBJ databases">
        <title>Isolation of pseudouridimycin from Streptomyces albus DSM 40763.</title>
        <authorList>
            <person name="Rosenqvist P."/>
            <person name="Metsae-Ketelae M."/>
            <person name="Virta P."/>
        </authorList>
    </citation>
    <scope>NUCLEOTIDE SEQUENCE [LARGE SCALE GENOMIC DNA]</scope>
    <source>
        <strain evidence="3 4">DSM 40763</strain>
    </source>
</reference>
<evidence type="ECO:0000313" key="3">
    <source>
        <dbReference type="EMBL" id="TGG75972.1"/>
    </source>
</evidence>
<feature type="region of interest" description="Disordered" evidence="1">
    <location>
        <begin position="445"/>
        <end position="488"/>
    </location>
</feature>
<feature type="transmembrane region" description="Helical" evidence="2">
    <location>
        <begin position="206"/>
        <end position="226"/>
    </location>
</feature>
<evidence type="ECO:0000313" key="4">
    <source>
        <dbReference type="Proteomes" id="UP000298111"/>
    </source>
</evidence>
<organism evidence="3 4">
    <name type="scientific">Streptomyces albus</name>
    <dbReference type="NCBI Taxonomy" id="1888"/>
    <lineage>
        <taxon>Bacteria</taxon>
        <taxon>Bacillati</taxon>
        <taxon>Actinomycetota</taxon>
        <taxon>Actinomycetes</taxon>
        <taxon>Kitasatosporales</taxon>
        <taxon>Streptomycetaceae</taxon>
        <taxon>Streptomyces</taxon>
    </lineage>
</organism>
<feature type="compositionally biased region" description="Low complexity" evidence="1">
    <location>
        <begin position="460"/>
        <end position="482"/>
    </location>
</feature>
<proteinExistence type="predicted"/>
<protein>
    <submittedName>
        <fullName evidence="3">Uncharacterized protein</fullName>
    </submittedName>
</protein>
<feature type="region of interest" description="Disordered" evidence="1">
    <location>
        <begin position="379"/>
        <end position="399"/>
    </location>
</feature>
<keyword evidence="2" id="KW-0812">Transmembrane</keyword>
<keyword evidence="2" id="KW-1133">Transmembrane helix</keyword>
<name>A0A6C1CBL3_9ACTN</name>
<evidence type="ECO:0000256" key="2">
    <source>
        <dbReference type="SAM" id="Phobius"/>
    </source>
</evidence>
<dbReference type="Proteomes" id="UP000298111">
    <property type="component" value="Unassembled WGS sequence"/>
</dbReference>
<sequence length="683" mass="70919">MGGGAATASAAQPTPAAYLAEQLRHSPVHVSDQMPRTVPLSAKPAFVKEARRTGVPTYVLVLPAAPGADPEGLLAAVHDRLGRKGLYVLLDGGGGSPEAVAFGVDVPARDAAMATTFELPYDAGALESFRHFVDVLRSGDAASRADRGSEASRAGDEPAPLHTTRTDRDNQSFLTGLLLTGVPLLVLGVGWYVRRWRGGRGPGPRVLVPAAAVGALVIGAGAPLVYDDTRSDSDPLPTAADMRARTVRVAAGLRHDPVYVDPLARGLLTPAQLGDLRTRAARLDVPVRVAIVPLSPEDESAGDGELLAKLLHDRLGGAGDGVYVVAGASDDGDLDIVNHGGKVATDALHTGTEYLRYGEGEADDAGLYERLRMTLRAVDRAPSGPPSGPYLDPPAAEDPVAEDRLPGLYSGDFGPGATLGAFAALGVVGLTAAGLGVARRTGLAAGRARTAATGPGGRRTGAAGQRAADGAPTAAPHAPARPSTGWLRRTARRELDELNRDFDRLSETLTGRVRDRVWNFLDAATLVLDQEGDSRVDADADAPTLAAGLALVRAGRAALEDRARKVPAETRLCVLNPLHGPSAATRKLELPGDDVSARARPVCAGCRAELAAGDGGTELERAVHSARTVAARLLVLRPPGAGRTASRRPYDRVPGLLEAGAGRSASLTAEQIVRRVREQLGVH</sequence>
<accession>A0A6C1CBL3</accession>
<comment type="caution">
    <text evidence="3">The sequence shown here is derived from an EMBL/GenBank/DDBJ whole genome shotgun (WGS) entry which is preliminary data.</text>
</comment>
<evidence type="ECO:0000256" key="1">
    <source>
        <dbReference type="SAM" id="MobiDB-lite"/>
    </source>
</evidence>
<keyword evidence="2" id="KW-0472">Membrane</keyword>